<dbReference type="SUPFAM" id="SSF51197">
    <property type="entry name" value="Clavaminate synthase-like"/>
    <property type="match status" value="1"/>
</dbReference>
<keyword evidence="1" id="KW-0175">Coiled coil</keyword>
<gene>
    <name evidence="3" type="ORF">J437_LFUL015581</name>
</gene>
<name>A0A8K0P877_LADFU</name>
<sequence length="227" mass="26125">MAVSENTRTAAEAQEKAQNLLENLVILNEEAFYSGFTVREIRDAYLKSSSHRLSSEKDGKHWYPSGSSLCVLATAVFTIFIVVLLPQSFSSQRCLLQNNFFVMEATRPLTDCNKVCKGVNSVLILENTTREEFSKIAYSSRPILVRGGAEHWPARRIFSFEFFRRLYEGVGDGDIVNTKRESYYQSVEEECQFFPFRTDFVSLREVFAMPQERANFSDGQKPWYIGW</sequence>
<dbReference type="Gene3D" id="2.60.120.650">
    <property type="entry name" value="Cupin"/>
    <property type="match status" value="1"/>
</dbReference>
<evidence type="ECO:0000313" key="4">
    <source>
        <dbReference type="Proteomes" id="UP000792457"/>
    </source>
</evidence>
<keyword evidence="2" id="KW-0812">Transmembrane</keyword>
<organism evidence="3 4">
    <name type="scientific">Ladona fulva</name>
    <name type="common">Scarce chaser dragonfly</name>
    <name type="synonym">Libellula fulva</name>
    <dbReference type="NCBI Taxonomy" id="123851"/>
    <lineage>
        <taxon>Eukaryota</taxon>
        <taxon>Metazoa</taxon>
        <taxon>Ecdysozoa</taxon>
        <taxon>Arthropoda</taxon>
        <taxon>Hexapoda</taxon>
        <taxon>Insecta</taxon>
        <taxon>Pterygota</taxon>
        <taxon>Palaeoptera</taxon>
        <taxon>Odonata</taxon>
        <taxon>Epiprocta</taxon>
        <taxon>Anisoptera</taxon>
        <taxon>Libelluloidea</taxon>
        <taxon>Libellulidae</taxon>
        <taxon>Ladona</taxon>
    </lineage>
</organism>
<evidence type="ECO:0000313" key="3">
    <source>
        <dbReference type="EMBL" id="KAG8236752.1"/>
    </source>
</evidence>
<keyword evidence="4" id="KW-1185">Reference proteome</keyword>
<comment type="caution">
    <text evidence="3">The sequence shown here is derived from an EMBL/GenBank/DDBJ whole genome shotgun (WGS) entry which is preliminary data.</text>
</comment>
<evidence type="ECO:0000256" key="2">
    <source>
        <dbReference type="SAM" id="Phobius"/>
    </source>
</evidence>
<dbReference type="OrthoDB" id="47883at2759"/>
<dbReference type="AlphaFoldDB" id="A0A8K0P877"/>
<dbReference type="EMBL" id="KZ309071">
    <property type="protein sequence ID" value="KAG8236752.1"/>
    <property type="molecule type" value="Genomic_DNA"/>
</dbReference>
<accession>A0A8K0P877</accession>
<proteinExistence type="predicted"/>
<feature type="coiled-coil region" evidence="1">
    <location>
        <begin position="3"/>
        <end position="30"/>
    </location>
</feature>
<protein>
    <submittedName>
        <fullName evidence="3">Uncharacterized protein</fullName>
    </submittedName>
</protein>
<keyword evidence="2" id="KW-0472">Membrane</keyword>
<reference evidence="3" key="1">
    <citation type="submission" date="2013-04" db="EMBL/GenBank/DDBJ databases">
        <authorList>
            <person name="Qu J."/>
            <person name="Murali S.C."/>
            <person name="Bandaranaike D."/>
            <person name="Bellair M."/>
            <person name="Blankenburg K."/>
            <person name="Chao H."/>
            <person name="Dinh H."/>
            <person name="Doddapaneni H."/>
            <person name="Downs B."/>
            <person name="Dugan-Rocha S."/>
            <person name="Elkadiri S."/>
            <person name="Gnanaolivu R.D."/>
            <person name="Hernandez B."/>
            <person name="Javaid M."/>
            <person name="Jayaseelan J.C."/>
            <person name="Lee S."/>
            <person name="Li M."/>
            <person name="Ming W."/>
            <person name="Munidasa M."/>
            <person name="Muniz J."/>
            <person name="Nguyen L."/>
            <person name="Ongeri F."/>
            <person name="Osuji N."/>
            <person name="Pu L.-L."/>
            <person name="Puazo M."/>
            <person name="Qu C."/>
            <person name="Quiroz J."/>
            <person name="Raj R."/>
            <person name="Weissenberger G."/>
            <person name="Xin Y."/>
            <person name="Zou X."/>
            <person name="Han Y."/>
            <person name="Richards S."/>
            <person name="Worley K."/>
            <person name="Muzny D."/>
            <person name="Gibbs R."/>
        </authorList>
    </citation>
    <scope>NUCLEOTIDE SEQUENCE</scope>
    <source>
        <strain evidence="3">Sampled in the wild</strain>
    </source>
</reference>
<evidence type="ECO:0000256" key="1">
    <source>
        <dbReference type="SAM" id="Coils"/>
    </source>
</evidence>
<feature type="transmembrane region" description="Helical" evidence="2">
    <location>
        <begin position="62"/>
        <end position="85"/>
    </location>
</feature>
<reference evidence="3" key="2">
    <citation type="submission" date="2017-10" db="EMBL/GenBank/DDBJ databases">
        <title>Ladona fulva Genome sequencing and assembly.</title>
        <authorList>
            <person name="Murali S."/>
            <person name="Richards S."/>
            <person name="Bandaranaike D."/>
            <person name="Bellair M."/>
            <person name="Blankenburg K."/>
            <person name="Chao H."/>
            <person name="Dinh H."/>
            <person name="Doddapaneni H."/>
            <person name="Dugan-Rocha S."/>
            <person name="Elkadiri S."/>
            <person name="Gnanaolivu R."/>
            <person name="Hernandez B."/>
            <person name="Skinner E."/>
            <person name="Javaid M."/>
            <person name="Lee S."/>
            <person name="Li M."/>
            <person name="Ming W."/>
            <person name="Munidasa M."/>
            <person name="Muniz J."/>
            <person name="Nguyen L."/>
            <person name="Hughes D."/>
            <person name="Osuji N."/>
            <person name="Pu L.-L."/>
            <person name="Puazo M."/>
            <person name="Qu C."/>
            <person name="Quiroz J."/>
            <person name="Raj R."/>
            <person name="Weissenberger G."/>
            <person name="Xin Y."/>
            <person name="Zou X."/>
            <person name="Han Y."/>
            <person name="Worley K."/>
            <person name="Muzny D."/>
            <person name="Gibbs R."/>
        </authorList>
    </citation>
    <scope>NUCLEOTIDE SEQUENCE</scope>
    <source>
        <strain evidence="3">Sampled in the wild</strain>
    </source>
</reference>
<dbReference type="Proteomes" id="UP000792457">
    <property type="component" value="Unassembled WGS sequence"/>
</dbReference>
<keyword evidence="2" id="KW-1133">Transmembrane helix</keyword>